<evidence type="ECO:0000313" key="2">
    <source>
        <dbReference type="Proteomes" id="UP000724874"/>
    </source>
</evidence>
<evidence type="ECO:0000313" key="1">
    <source>
        <dbReference type="EMBL" id="KAF8885566.1"/>
    </source>
</evidence>
<dbReference type="AlphaFoldDB" id="A0A9P5TIQ2"/>
<accession>A0A9P5TIQ2</accession>
<comment type="caution">
    <text evidence="1">The sequence shown here is derived from an EMBL/GenBank/DDBJ whole genome shotgun (WGS) entry which is preliminary data.</text>
</comment>
<proteinExistence type="predicted"/>
<dbReference type="OrthoDB" id="3246760at2759"/>
<protein>
    <submittedName>
        <fullName evidence="1">Uncharacterized protein</fullName>
    </submittedName>
</protein>
<dbReference type="EMBL" id="JADNYJ010000101">
    <property type="protein sequence ID" value="KAF8885566.1"/>
    <property type="molecule type" value="Genomic_DNA"/>
</dbReference>
<gene>
    <name evidence="1" type="ORF">CPB84DRAFT_1788310</name>
</gene>
<organism evidence="1 2">
    <name type="scientific">Gymnopilus junonius</name>
    <name type="common">Spectacular rustgill mushroom</name>
    <name type="synonym">Gymnopilus spectabilis subsp. junonius</name>
    <dbReference type="NCBI Taxonomy" id="109634"/>
    <lineage>
        <taxon>Eukaryota</taxon>
        <taxon>Fungi</taxon>
        <taxon>Dikarya</taxon>
        <taxon>Basidiomycota</taxon>
        <taxon>Agaricomycotina</taxon>
        <taxon>Agaricomycetes</taxon>
        <taxon>Agaricomycetidae</taxon>
        <taxon>Agaricales</taxon>
        <taxon>Agaricineae</taxon>
        <taxon>Hymenogastraceae</taxon>
        <taxon>Gymnopilus</taxon>
    </lineage>
</organism>
<reference evidence="1" key="1">
    <citation type="submission" date="2020-11" db="EMBL/GenBank/DDBJ databases">
        <authorList>
            <consortium name="DOE Joint Genome Institute"/>
            <person name="Ahrendt S."/>
            <person name="Riley R."/>
            <person name="Andreopoulos W."/>
            <person name="LaButti K."/>
            <person name="Pangilinan J."/>
            <person name="Ruiz-duenas F.J."/>
            <person name="Barrasa J.M."/>
            <person name="Sanchez-Garcia M."/>
            <person name="Camarero S."/>
            <person name="Miyauchi S."/>
            <person name="Serrano A."/>
            <person name="Linde D."/>
            <person name="Babiker R."/>
            <person name="Drula E."/>
            <person name="Ayuso-Fernandez I."/>
            <person name="Pacheco R."/>
            <person name="Padilla G."/>
            <person name="Ferreira P."/>
            <person name="Barriuso J."/>
            <person name="Kellner H."/>
            <person name="Castanera R."/>
            <person name="Alfaro M."/>
            <person name="Ramirez L."/>
            <person name="Pisabarro A.G."/>
            <person name="Kuo A."/>
            <person name="Tritt A."/>
            <person name="Lipzen A."/>
            <person name="He G."/>
            <person name="Yan M."/>
            <person name="Ng V."/>
            <person name="Cullen D."/>
            <person name="Martin F."/>
            <person name="Rosso M.-N."/>
            <person name="Henrissat B."/>
            <person name="Hibbett D."/>
            <person name="Martinez A.T."/>
            <person name="Grigoriev I.V."/>
        </authorList>
    </citation>
    <scope>NUCLEOTIDE SEQUENCE</scope>
    <source>
        <strain evidence="1">AH 44721</strain>
    </source>
</reference>
<name>A0A9P5TIQ2_GYMJU</name>
<keyword evidence="2" id="KW-1185">Reference proteome</keyword>
<sequence length="58" mass="6888">MSSDSDDAESMTPAESYLFHMANLYSERYLAERTEIPKTQDLMELLLGRYKRDFPFYL</sequence>
<dbReference type="Proteomes" id="UP000724874">
    <property type="component" value="Unassembled WGS sequence"/>
</dbReference>